<dbReference type="Proteomes" id="UP001611383">
    <property type="component" value="Chromosome"/>
</dbReference>
<evidence type="ECO:0000313" key="2">
    <source>
        <dbReference type="Proteomes" id="UP001611383"/>
    </source>
</evidence>
<gene>
    <name evidence="1" type="ORF">F0U60_39785</name>
</gene>
<dbReference type="EMBL" id="CP043494">
    <property type="protein sequence ID" value="WNG49586.1"/>
    <property type="molecule type" value="Genomic_DNA"/>
</dbReference>
<accession>A0ABY9X2F4</accession>
<protein>
    <submittedName>
        <fullName evidence="1">Uncharacterized protein</fullName>
    </submittedName>
</protein>
<evidence type="ECO:0000313" key="1">
    <source>
        <dbReference type="EMBL" id="WNG49586.1"/>
    </source>
</evidence>
<organism evidence="1 2">
    <name type="scientific">Archangium minus</name>
    <dbReference type="NCBI Taxonomy" id="83450"/>
    <lineage>
        <taxon>Bacteria</taxon>
        <taxon>Pseudomonadati</taxon>
        <taxon>Myxococcota</taxon>
        <taxon>Myxococcia</taxon>
        <taxon>Myxococcales</taxon>
        <taxon>Cystobacterineae</taxon>
        <taxon>Archangiaceae</taxon>
        <taxon>Archangium</taxon>
    </lineage>
</organism>
<keyword evidence="2" id="KW-1185">Reference proteome</keyword>
<dbReference type="RefSeq" id="WP_395807652.1">
    <property type="nucleotide sequence ID" value="NZ_CP043494.1"/>
</dbReference>
<sequence>MTTNSEQTKAHAWGLYPWHGQSEAERQLVHPDDLERFSLLWPYCKVLQRLGEAAEQGFIVLRYGESTFRVRPELFQPIAPLAFGFGGEVRLRRDRERTGVVVAIHWHYKQARPFFLIRCGQRRAAGRYWAEELLPRLESPPQLPSSRG</sequence>
<name>A0ABY9X2F4_9BACT</name>
<reference evidence="1 2" key="1">
    <citation type="submission" date="2019-08" db="EMBL/GenBank/DDBJ databases">
        <title>Archangium and Cystobacter genomes.</title>
        <authorList>
            <person name="Chen I.-C.K."/>
            <person name="Wielgoss S."/>
        </authorList>
    </citation>
    <scope>NUCLEOTIDE SEQUENCE [LARGE SCALE GENOMIC DNA]</scope>
    <source>
        <strain evidence="1 2">Cbm 6</strain>
    </source>
</reference>
<dbReference type="Pfam" id="PF22283">
    <property type="entry name" value="DUF6960"/>
    <property type="match status" value="1"/>
</dbReference>
<dbReference type="InterPro" id="IPR053804">
    <property type="entry name" value="DUF6960"/>
</dbReference>
<proteinExistence type="predicted"/>